<keyword evidence="4 6" id="KW-0067">ATP-binding</keyword>
<dbReference type="RefSeq" id="WP_109708991.1">
    <property type="nucleotide sequence ID" value="NZ_QGDS01000002.1"/>
</dbReference>
<dbReference type="PANTHER" id="PTHR42798:SF2">
    <property type="entry name" value="ABC TRANSPORTER ATP-BINDING PROTEIN MG467-RELATED"/>
    <property type="match status" value="1"/>
</dbReference>
<dbReference type="EMBL" id="UHJJ01000002">
    <property type="protein sequence ID" value="SUQ12987.1"/>
    <property type="molecule type" value="Genomic_DNA"/>
</dbReference>
<dbReference type="Pfam" id="PF00005">
    <property type="entry name" value="ABC_tran"/>
    <property type="match status" value="1"/>
</dbReference>
<dbReference type="CDD" id="cd03255">
    <property type="entry name" value="ABC_MJ0796_LolCDE_FtsE"/>
    <property type="match status" value="1"/>
</dbReference>
<comment type="similarity">
    <text evidence="1">Belongs to the ABC transporter superfamily.</text>
</comment>
<dbReference type="InterPro" id="IPR017871">
    <property type="entry name" value="ABC_transporter-like_CS"/>
</dbReference>
<dbReference type="GO" id="GO:0016887">
    <property type="term" value="F:ATP hydrolysis activity"/>
    <property type="evidence" value="ECO:0007669"/>
    <property type="project" value="InterPro"/>
</dbReference>
<dbReference type="SMART" id="SM00382">
    <property type="entry name" value="AAA"/>
    <property type="match status" value="1"/>
</dbReference>
<dbReference type="InterPro" id="IPR027417">
    <property type="entry name" value="P-loop_NTPase"/>
</dbReference>
<evidence type="ECO:0000256" key="1">
    <source>
        <dbReference type="ARBA" id="ARBA00005417"/>
    </source>
</evidence>
<keyword evidence="3" id="KW-0547">Nucleotide-binding</keyword>
<keyword evidence="2" id="KW-0813">Transport</keyword>
<dbReference type="AlphaFoldDB" id="A0A316A0R1"/>
<dbReference type="InterPro" id="IPR003593">
    <property type="entry name" value="AAA+_ATPase"/>
</dbReference>
<dbReference type="GO" id="GO:0098796">
    <property type="term" value="C:membrane protein complex"/>
    <property type="evidence" value="ECO:0007669"/>
    <property type="project" value="UniProtKB-ARBA"/>
</dbReference>
<dbReference type="PROSITE" id="PS50893">
    <property type="entry name" value="ABC_TRANSPORTER_2"/>
    <property type="match status" value="1"/>
</dbReference>
<dbReference type="Gene3D" id="3.40.50.300">
    <property type="entry name" value="P-loop containing nucleotide triphosphate hydrolases"/>
    <property type="match status" value="1"/>
</dbReference>
<proteinExistence type="inferred from homology"/>
<dbReference type="Proteomes" id="UP000254051">
    <property type="component" value="Unassembled WGS sequence"/>
</dbReference>
<dbReference type="PANTHER" id="PTHR42798">
    <property type="entry name" value="LIPOPROTEIN-RELEASING SYSTEM ATP-BINDING PROTEIN LOLD"/>
    <property type="match status" value="1"/>
</dbReference>
<evidence type="ECO:0000256" key="4">
    <source>
        <dbReference type="ARBA" id="ARBA00022840"/>
    </source>
</evidence>
<dbReference type="GO" id="GO:0022857">
    <property type="term" value="F:transmembrane transporter activity"/>
    <property type="evidence" value="ECO:0007669"/>
    <property type="project" value="UniProtKB-ARBA"/>
</dbReference>
<dbReference type="InterPro" id="IPR003439">
    <property type="entry name" value="ABC_transporter-like_ATP-bd"/>
</dbReference>
<sequence length="240" mass="27072">MNRVIEVRNLYKLYRVGDSVVRALNGVDFEINEGEFCAIVGTSGSGKSTLLNMLAGLEKPTKGEVIISGQHMEGLKEDGLVKFRRENVGFIFQSFHLIGTMNALENVALPLTFRGEAKSSRLKKADEMLNLVNLKKHKKHLPNQMSGGQQQRVGVARALVVNPRIIFADEPTGNLDSHTSEEVMKLMQQVVWEQKKTLVMVTHDNHLASYADRVFHITDGKIVKIEDNRKKREEKKHEIV</sequence>
<evidence type="ECO:0000259" key="5">
    <source>
        <dbReference type="PROSITE" id="PS50893"/>
    </source>
</evidence>
<name>A0A316A0R1_9FIRM</name>
<dbReference type="GO" id="GO:0005524">
    <property type="term" value="F:ATP binding"/>
    <property type="evidence" value="ECO:0007669"/>
    <property type="project" value="UniProtKB-KW"/>
</dbReference>
<dbReference type="SUPFAM" id="SSF52540">
    <property type="entry name" value="P-loop containing nucleoside triphosphate hydrolases"/>
    <property type="match status" value="1"/>
</dbReference>
<dbReference type="FunFam" id="3.40.50.300:FF:000032">
    <property type="entry name" value="Export ABC transporter ATP-binding protein"/>
    <property type="match status" value="1"/>
</dbReference>
<evidence type="ECO:0000313" key="6">
    <source>
        <dbReference type="EMBL" id="SUQ12987.1"/>
    </source>
</evidence>
<accession>A0A316A0R1</accession>
<gene>
    <name evidence="6" type="ORF">SAMN05216529_102204</name>
</gene>
<protein>
    <submittedName>
        <fullName evidence="6">Putative ABC transport system ATP-binding protein</fullName>
    </submittedName>
</protein>
<dbReference type="PROSITE" id="PS00211">
    <property type="entry name" value="ABC_TRANSPORTER_1"/>
    <property type="match status" value="1"/>
</dbReference>
<feature type="domain" description="ABC transporter" evidence="5">
    <location>
        <begin position="5"/>
        <end position="239"/>
    </location>
</feature>
<dbReference type="InterPro" id="IPR017911">
    <property type="entry name" value="MacB-like_ATP-bd"/>
</dbReference>
<organism evidence="6 7">
    <name type="scientific">Faecalicatena contorta</name>
    <dbReference type="NCBI Taxonomy" id="39482"/>
    <lineage>
        <taxon>Bacteria</taxon>
        <taxon>Bacillati</taxon>
        <taxon>Bacillota</taxon>
        <taxon>Clostridia</taxon>
        <taxon>Lachnospirales</taxon>
        <taxon>Lachnospiraceae</taxon>
        <taxon>Faecalicatena</taxon>
    </lineage>
</organism>
<dbReference type="OrthoDB" id="9802264at2"/>
<reference evidence="7" key="1">
    <citation type="submission" date="2017-07" db="EMBL/GenBank/DDBJ databases">
        <authorList>
            <person name="Varghese N."/>
            <person name="Submissions S."/>
        </authorList>
    </citation>
    <scope>NUCLEOTIDE SEQUENCE [LARGE SCALE GENOMIC DNA]</scope>
    <source>
        <strain evidence="7">NLAE-zl-C134</strain>
    </source>
</reference>
<evidence type="ECO:0000256" key="3">
    <source>
        <dbReference type="ARBA" id="ARBA00022741"/>
    </source>
</evidence>
<keyword evidence="7" id="KW-1185">Reference proteome</keyword>
<evidence type="ECO:0000313" key="7">
    <source>
        <dbReference type="Proteomes" id="UP000254051"/>
    </source>
</evidence>
<evidence type="ECO:0000256" key="2">
    <source>
        <dbReference type="ARBA" id="ARBA00022448"/>
    </source>
</evidence>